<evidence type="ECO:0000313" key="1">
    <source>
        <dbReference type="EMBL" id="MBB5939105.1"/>
    </source>
</evidence>
<reference evidence="1 2" key="1">
    <citation type="submission" date="2020-08" db="EMBL/GenBank/DDBJ databases">
        <title>Genomic Encyclopedia of Type Strains, Phase III (KMG-III): the genomes of soil and plant-associated and newly described type strains.</title>
        <authorList>
            <person name="Whitman W."/>
        </authorList>
    </citation>
    <scope>NUCLEOTIDE SEQUENCE [LARGE SCALE GENOMIC DNA]</scope>
    <source>
        <strain evidence="1 2">CECT 8305</strain>
    </source>
</reference>
<dbReference type="AlphaFoldDB" id="A0A7W9V1E2"/>
<evidence type="ECO:0000313" key="2">
    <source>
        <dbReference type="Proteomes" id="UP000588098"/>
    </source>
</evidence>
<dbReference type="EMBL" id="JACHJL010000021">
    <property type="protein sequence ID" value="MBB5939105.1"/>
    <property type="molecule type" value="Genomic_DNA"/>
</dbReference>
<proteinExistence type="predicted"/>
<organism evidence="1 2">
    <name type="scientific">Streptomyces zagrosensis</name>
    <dbReference type="NCBI Taxonomy" id="1042984"/>
    <lineage>
        <taxon>Bacteria</taxon>
        <taxon>Bacillati</taxon>
        <taxon>Actinomycetota</taxon>
        <taxon>Actinomycetes</taxon>
        <taxon>Kitasatosporales</taxon>
        <taxon>Streptomycetaceae</taxon>
        <taxon>Streptomyces</taxon>
    </lineage>
</organism>
<dbReference type="Proteomes" id="UP000588098">
    <property type="component" value="Unassembled WGS sequence"/>
</dbReference>
<accession>A0A7W9V1E2</accession>
<name>A0A7W9V1E2_9ACTN</name>
<comment type="caution">
    <text evidence="1">The sequence shown here is derived from an EMBL/GenBank/DDBJ whole genome shotgun (WGS) entry which is preliminary data.</text>
</comment>
<keyword evidence="2" id="KW-1185">Reference proteome</keyword>
<sequence length="61" mass="6693">MAMTIAVYRVTRDGITERVPKHEVTPVSEPSTSNRLPACCCPVHTDNPCAPESERRIRGGV</sequence>
<protein>
    <submittedName>
        <fullName evidence="1">Uncharacterized protein</fullName>
    </submittedName>
</protein>
<gene>
    <name evidence="1" type="ORF">FHS42_006197</name>
</gene>